<proteinExistence type="predicted"/>
<dbReference type="InterPro" id="IPR003856">
    <property type="entry name" value="LPS_length_determ_N"/>
</dbReference>
<evidence type="ECO:0000256" key="2">
    <source>
        <dbReference type="ARBA" id="ARBA00022475"/>
    </source>
</evidence>
<name>A0ABV3SB86_9GAMM</name>
<dbReference type="Proteomes" id="UP001556653">
    <property type="component" value="Unassembled WGS sequence"/>
</dbReference>
<feature type="domain" description="Polysaccharide chain length determinant N-terminal" evidence="9">
    <location>
        <begin position="33"/>
        <end position="81"/>
    </location>
</feature>
<organism evidence="10 11">
    <name type="scientific">Spiribacter onubensis</name>
    <dbReference type="NCBI Taxonomy" id="3122420"/>
    <lineage>
        <taxon>Bacteria</taxon>
        <taxon>Pseudomonadati</taxon>
        <taxon>Pseudomonadota</taxon>
        <taxon>Gammaproteobacteria</taxon>
        <taxon>Chromatiales</taxon>
        <taxon>Ectothiorhodospiraceae</taxon>
        <taxon>Spiribacter</taxon>
    </lineage>
</organism>
<comment type="caution">
    <text evidence="10">The sequence shown here is derived from an EMBL/GenBank/DDBJ whole genome shotgun (WGS) entry which is preliminary data.</text>
</comment>
<dbReference type="EMBL" id="JBAKFJ010000001">
    <property type="protein sequence ID" value="MEX0387215.1"/>
    <property type="molecule type" value="Genomic_DNA"/>
</dbReference>
<feature type="coiled-coil region" evidence="6">
    <location>
        <begin position="338"/>
        <end position="365"/>
    </location>
</feature>
<feature type="region of interest" description="Disordered" evidence="7">
    <location>
        <begin position="1"/>
        <end position="27"/>
    </location>
</feature>
<evidence type="ECO:0000256" key="4">
    <source>
        <dbReference type="ARBA" id="ARBA00022989"/>
    </source>
</evidence>
<evidence type="ECO:0000313" key="11">
    <source>
        <dbReference type="Proteomes" id="UP001556653"/>
    </source>
</evidence>
<feature type="transmembrane region" description="Helical" evidence="8">
    <location>
        <begin position="49"/>
        <end position="68"/>
    </location>
</feature>
<evidence type="ECO:0000256" key="5">
    <source>
        <dbReference type="ARBA" id="ARBA00023136"/>
    </source>
</evidence>
<evidence type="ECO:0000313" key="10">
    <source>
        <dbReference type="EMBL" id="MEX0387215.1"/>
    </source>
</evidence>
<evidence type="ECO:0000256" key="7">
    <source>
        <dbReference type="SAM" id="MobiDB-lite"/>
    </source>
</evidence>
<feature type="region of interest" description="Disordered" evidence="7">
    <location>
        <begin position="204"/>
        <end position="226"/>
    </location>
</feature>
<keyword evidence="2" id="KW-1003">Cell membrane</keyword>
<evidence type="ECO:0000259" key="9">
    <source>
        <dbReference type="Pfam" id="PF02706"/>
    </source>
</evidence>
<dbReference type="Pfam" id="PF02706">
    <property type="entry name" value="Wzz"/>
    <property type="match status" value="1"/>
</dbReference>
<comment type="subcellular location">
    <subcellularLocation>
        <location evidence="1">Cell membrane</location>
        <topology evidence="1">Multi-pass membrane protein</topology>
    </subcellularLocation>
</comment>
<protein>
    <submittedName>
        <fullName evidence="10">Wzz/FepE/Etk N-terminal domain-containing protein</fullName>
    </submittedName>
</protein>
<keyword evidence="5 8" id="KW-0472">Membrane</keyword>
<keyword evidence="3 8" id="KW-0812">Transmembrane</keyword>
<accession>A0ABV3SB86</accession>
<feature type="compositionally biased region" description="Basic and acidic residues" evidence="7">
    <location>
        <begin position="1"/>
        <end position="13"/>
    </location>
</feature>
<keyword evidence="11" id="KW-1185">Reference proteome</keyword>
<dbReference type="RefSeq" id="WP_367967780.1">
    <property type="nucleotide sequence ID" value="NZ_JBAKFJ010000001.1"/>
</dbReference>
<gene>
    <name evidence="10" type="ORF">V6X64_09445</name>
</gene>
<reference evidence="10 11" key="1">
    <citation type="submission" date="2024-02" db="EMBL/GenBank/DDBJ databases">
        <title>New especies of Spiribacter isolated from saline water.</title>
        <authorList>
            <person name="Leon M.J."/>
            <person name="De La Haba R."/>
            <person name="Sanchez-Porro C."/>
            <person name="Ventosa A."/>
        </authorList>
    </citation>
    <scope>NUCLEOTIDE SEQUENCE [LARGE SCALE GENOMIC DNA]</scope>
    <source>
        <strain evidence="11">ag22IC4-227</strain>
    </source>
</reference>
<evidence type="ECO:0000256" key="8">
    <source>
        <dbReference type="SAM" id="Phobius"/>
    </source>
</evidence>
<evidence type="ECO:0000256" key="3">
    <source>
        <dbReference type="ARBA" id="ARBA00022692"/>
    </source>
</evidence>
<evidence type="ECO:0000256" key="6">
    <source>
        <dbReference type="SAM" id="Coils"/>
    </source>
</evidence>
<sequence length="463" mass="51993">MTDDLKSPGEHRPAGRRGTSSEFAWPSGASTDDEISLYDLWATLVRRRLTILIVLIGVVLAAIGYGVLKKPVYDFQTALELGSYITESNERQYIETSESFLARLQDFYVPNARRALAVEQEGVPSAEARATDSPELFYITSQAILSAAGEVRRLHDLVAEEVVGNHSDRLGTVIDDREVALKKARSELEYLESGSVARERTREAREALNQATQTVEQLNDERRSERSDLVERLRSARSKRNTLSAEARLIETKIDTVERRQSQLQTEIERLQPLSSQLSNEPADSAASREDLAEVLIATTQSLEIVRRLGDLERQLQVELPQRRDELDARLQTVRMTIEDQGLEIAQLETRLDELDREYSRKIAAAEARLALADDQLAARQADYEREVELASEAVLDAERWLENFQPTRALFISQQSTSPVGVSSRQIVAIGAALGLILGVFAAFFREFLINAHAWQERESGT</sequence>
<evidence type="ECO:0000256" key="1">
    <source>
        <dbReference type="ARBA" id="ARBA00004651"/>
    </source>
</evidence>
<feature type="transmembrane region" description="Helical" evidence="8">
    <location>
        <begin position="428"/>
        <end position="446"/>
    </location>
</feature>
<keyword evidence="6" id="KW-0175">Coiled coil</keyword>
<keyword evidence="4 8" id="KW-1133">Transmembrane helix</keyword>